<dbReference type="Gene3D" id="3.40.50.720">
    <property type="entry name" value="NAD(P)-binding Rossmann-like Domain"/>
    <property type="match status" value="1"/>
</dbReference>
<dbReference type="HOGENOM" id="CLU_665501_0_0_12"/>
<dbReference type="KEGG" id="ssm:Spirs_2403"/>
<dbReference type="Gene3D" id="3.30.360.10">
    <property type="entry name" value="Dihydrodipicolinate Reductase, domain 2"/>
    <property type="match status" value="1"/>
</dbReference>
<evidence type="ECO:0000313" key="5">
    <source>
        <dbReference type="Proteomes" id="UP000002318"/>
    </source>
</evidence>
<dbReference type="InterPro" id="IPR050463">
    <property type="entry name" value="Gfo/Idh/MocA_oxidrdct_glycsds"/>
</dbReference>
<dbReference type="InterPro" id="IPR055170">
    <property type="entry name" value="GFO_IDH_MocA-like_dom"/>
</dbReference>
<dbReference type="PANTHER" id="PTHR43818:SF11">
    <property type="entry name" value="BCDNA.GH03377"/>
    <property type="match status" value="1"/>
</dbReference>
<evidence type="ECO:0000256" key="1">
    <source>
        <dbReference type="ARBA" id="ARBA00023002"/>
    </source>
</evidence>
<dbReference type="RefSeq" id="WP_013254980.1">
    <property type="nucleotide sequence ID" value="NC_014364.1"/>
</dbReference>
<dbReference type="GO" id="GO:0016491">
    <property type="term" value="F:oxidoreductase activity"/>
    <property type="evidence" value="ECO:0007669"/>
    <property type="project" value="UniProtKB-KW"/>
</dbReference>
<accession>E1R1Z1</accession>
<feature type="domain" description="GFO/IDH/MocA-like oxidoreductase" evidence="3">
    <location>
        <begin position="143"/>
        <end position="285"/>
    </location>
</feature>
<dbReference type="EMBL" id="CP002116">
    <property type="protein sequence ID" value="ADK81517.1"/>
    <property type="molecule type" value="Genomic_DNA"/>
</dbReference>
<keyword evidence="5" id="KW-1185">Reference proteome</keyword>
<feature type="domain" description="Gfo/Idh/MocA-like oxidoreductase N-terminal" evidence="2">
    <location>
        <begin position="5"/>
        <end position="133"/>
    </location>
</feature>
<dbReference type="Pfam" id="PF22725">
    <property type="entry name" value="GFO_IDH_MocA_C3"/>
    <property type="match status" value="1"/>
</dbReference>
<proteinExistence type="predicted"/>
<reference evidence="4 5" key="1">
    <citation type="journal article" date="2010" name="Stand. Genomic Sci.">
        <title>Complete genome sequence of Spirochaeta smaragdinae type strain (SEBR 4228).</title>
        <authorList>
            <person name="Mavromatis K."/>
            <person name="Yasawong M."/>
            <person name="Chertkov O."/>
            <person name="Lapidus A."/>
            <person name="Lucas S."/>
            <person name="Nolan M."/>
            <person name="Del Rio T.G."/>
            <person name="Tice H."/>
            <person name="Cheng J.F."/>
            <person name="Pitluck S."/>
            <person name="Liolios K."/>
            <person name="Ivanova N."/>
            <person name="Tapia R."/>
            <person name="Han C."/>
            <person name="Bruce D."/>
            <person name="Goodwin L."/>
            <person name="Pati A."/>
            <person name="Chen A."/>
            <person name="Palaniappan K."/>
            <person name="Land M."/>
            <person name="Hauser L."/>
            <person name="Chang Y.J."/>
            <person name="Jeffries C.D."/>
            <person name="Detter J.C."/>
            <person name="Rohde M."/>
            <person name="Brambilla E."/>
            <person name="Spring S."/>
            <person name="Goker M."/>
            <person name="Sikorski J."/>
            <person name="Woyke T."/>
            <person name="Bristow J."/>
            <person name="Eisen J.A."/>
            <person name="Markowitz V."/>
            <person name="Hugenholtz P."/>
            <person name="Klenk H.P."/>
            <person name="Kyrpides N.C."/>
        </authorList>
    </citation>
    <scope>NUCLEOTIDE SEQUENCE [LARGE SCALE GENOMIC DNA]</scope>
    <source>
        <strain evidence="5">DSM 11293 / JCM 15392 / SEBR 4228</strain>
    </source>
</reference>
<evidence type="ECO:0000259" key="3">
    <source>
        <dbReference type="Pfam" id="PF22725"/>
    </source>
</evidence>
<dbReference type="GO" id="GO:0000166">
    <property type="term" value="F:nucleotide binding"/>
    <property type="evidence" value="ECO:0007669"/>
    <property type="project" value="InterPro"/>
</dbReference>
<dbReference type="OrthoDB" id="9815825at2"/>
<sequence length="413" mass="46516">MKQSVRIGCIGAGNIFTHAHLPIYVELDQTDLVAIYDIDKQAAEKAKNIYIRMSQEQGKPVDHDIKVCSSAEELLALVDVVDVCTSVRYHAWYSALALQHNVHVMTEKPMARTWLEAQAVVDAHKKSTAIFQLNDDNIFIPRYLKMRNIVESGILGTIQDIRLARGTCSSERAEWFWNPLESGGGSIMDYGSHAIFSSWFILGFDKIPTDVCSMQIQTKEPTRIINSQMQRVEIDDDAHFKIRYIDPQTNDWATVFIEATWAVPDFAADMSDVHGYLEIRGSKGYAINYMDDENNEYIKIGNPFGNRLLPVQSVESEAFSFKAEILHFLSRIKRDTTDRAFFDTDIAAKTISIINCAQLSELKGRKTVTLSDLEVYSQNLTKGSDSPWEKGDMLSVALGSCASNSNTEREESL</sequence>
<dbReference type="SUPFAM" id="SSF51735">
    <property type="entry name" value="NAD(P)-binding Rossmann-fold domains"/>
    <property type="match status" value="1"/>
</dbReference>
<protein>
    <submittedName>
        <fullName evidence="4">Oxidoreductase domain protein</fullName>
    </submittedName>
</protein>
<dbReference type="InterPro" id="IPR036291">
    <property type="entry name" value="NAD(P)-bd_dom_sf"/>
</dbReference>
<dbReference type="SUPFAM" id="SSF55347">
    <property type="entry name" value="Glyceraldehyde-3-phosphate dehydrogenase-like, C-terminal domain"/>
    <property type="match status" value="1"/>
</dbReference>
<evidence type="ECO:0000259" key="2">
    <source>
        <dbReference type="Pfam" id="PF01408"/>
    </source>
</evidence>
<dbReference type="Proteomes" id="UP000002318">
    <property type="component" value="Chromosome"/>
</dbReference>
<dbReference type="Pfam" id="PF01408">
    <property type="entry name" value="GFO_IDH_MocA"/>
    <property type="match status" value="1"/>
</dbReference>
<organism evidence="4 5">
    <name type="scientific">Sediminispirochaeta smaragdinae (strain DSM 11293 / JCM 15392 / SEBR 4228)</name>
    <name type="common">Spirochaeta smaragdinae</name>
    <dbReference type="NCBI Taxonomy" id="573413"/>
    <lineage>
        <taxon>Bacteria</taxon>
        <taxon>Pseudomonadati</taxon>
        <taxon>Spirochaetota</taxon>
        <taxon>Spirochaetia</taxon>
        <taxon>Spirochaetales</taxon>
        <taxon>Spirochaetaceae</taxon>
        <taxon>Sediminispirochaeta</taxon>
    </lineage>
</organism>
<dbReference type="PANTHER" id="PTHR43818">
    <property type="entry name" value="BCDNA.GH03377"/>
    <property type="match status" value="1"/>
</dbReference>
<dbReference type="STRING" id="573413.Spirs_2403"/>
<keyword evidence="1" id="KW-0560">Oxidoreductase</keyword>
<name>E1R1Z1_SEDSS</name>
<dbReference type="eggNOG" id="COG0673">
    <property type="taxonomic scope" value="Bacteria"/>
</dbReference>
<dbReference type="InterPro" id="IPR000683">
    <property type="entry name" value="Gfo/Idh/MocA-like_OxRdtase_N"/>
</dbReference>
<dbReference type="AlphaFoldDB" id="E1R1Z1"/>
<gene>
    <name evidence="4" type="ordered locus">Spirs_2403</name>
</gene>
<evidence type="ECO:0000313" key="4">
    <source>
        <dbReference type="EMBL" id="ADK81517.1"/>
    </source>
</evidence>